<dbReference type="Proteomes" id="UP000006247">
    <property type="component" value="Unassembled WGS sequence"/>
</dbReference>
<reference evidence="1 2" key="1">
    <citation type="submission" date="2009-01" db="EMBL/GenBank/DDBJ databases">
        <authorList>
            <person name="Fulton L."/>
            <person name="Clifton S."/>
            <person name="Chinwalla A.T."/>
            <person name="Mitreva M."/>
            <person name="Sodergren E."/>
            <person name="Weinstock G."/>
            <person name="Clifton S."/>
            <person name="Dooling D.J."/>
            <person name="Fulton B."/>
            <person name="Minx P."/>
            <person name="Pepin K.H."/>
            <person name="Johnson M."/>
            <person name="Bhonagiri V."/>
            <person name="Nash W.E."/>
            <person name="Mardis E.R."/>
            <person name="Wilson R.K."/>
        </authorList>
    </citation>
    <scope>NUCLEOTIDE SEQUENCE [LARGE SCALE GENOMIC DNA]</scope>
    <source>
        <strain evidence="1 2">ATCC 33806</strain>
    </source>
</reference>
<protein>
    <submittedName>
        <fullName evidence="1">Uncharacterized protein</fullName>
    </submittedName>
</protein>
<evidence type="ECO:0000313" key="1">
    <source>
        <dbReference type="EMBL" id="EEG26745.1"/>
    </source>
</evidence>
<name>C0E3K3_9CORY</name>
<proteinExistence type="predicted"/>
<sequence length="42" mass="4674">MILMVPVLALRRLGLLNRPTGQQAADVLQSNQTVKKTDKVKQ</sequence>
<dbReference type="HOGENOM" id="CLU_3250169_0_0_11"/>
<dbReference type="EMBL" id="ACEB01000022">
    <property type="protein sequence ID" value="EEG26745.1"/>
    <property type="molecule type" value="Genomic_DNA"/>
</dbReference>
<evidence type="ECO:0000313" key="2">
    <source>
        <dbReference type="Proteomes" id="UP000006247"/>
    </source>
</evidence>
<comment type="caution">
    <text evidence="1">The sequence shown here is derived from an EMBL/GenBank/DDBJ whole genome shotgun (WGS) entry which is preliminary data.</text>
</comment>
<organism evidence="1 2">
    <name type="scientific">Corynebacterium matruchotii ATCC 33806</name>
    <dbReference type="NCBI Taxonomy" id="566549"/>
    <lineage>
        <taxon>Bacteria</taxon>
        <taxon>Bacillati</taxon>
        <taxon>Actinomycetota</taxon>
        <taxon>Actinomycetes</taxon>
        <taxon>Mycobacteriales</taxon>
        <taxon>Corynebacteriaceae</taxon>
        <taxon>Corynebacterium</taxon>
    </lineage>
</organism>
<accession>C0E3K3</accession>
<dbReference type="AlphaFoldDB" id="C0E3K3"/>
<gene>
    <name evidence="1" type="ORF">CORMATOL_01566</name>
</gene>